<dbReference type="InterPro" id="IPR012796">
    <property type="entry name" value="Lysidine-tRNA-synth_C"/>
</dbReference>
<dbReference type="InterPro" id="IPR014729">
    <property type="entry name" value="Rossmann-like_a/b/a_fold"/>
</dbReference>
<dbReference type="InterPro" id="IPR012094">
    <property type="entry name" value="tRNA_Ile_lys_synt"/>
</dbReference>
<dbReference type="Pfam" id="PF11734">
    <property type="entry name" value="TilS_C"/>
    <property type="match status" value="1"/>
</dbReference>
<dbReference type="Gene3D" id="3.40.50.620">
    <property type="entry name" value="HUPs"/>
    <property type="match status" value="1"/>
</dbReference>
<dbReference type="NCBIfam" id="TIGR02432">
    <property type="entry name" value="lysidine_TilS_N"/>
    <property type="match status" value="1"/>
</dbReference>
<evidence type="ECO:0000313" key="12">
    <source>
        <dbReference type="Proteomes" id="UP001229025"/>
    </source>
</evidence>
<evidence type="ECO:0000313" key="11">
    <source>
        <dbReference type="EMBL" id="MDI5884746.1"/>
    </source>
</evidence>
<keyword evidence="2 8" id="KW-0963">Cytoplasm</keyword>
<keyword evidence="3 8" id="KW-0436">Ligase</keyword>
<feature type="region of interest" description="Disordered" evidence="9">
    <location>
        <begin position="285"/>
        <end position="304"/>
    </location>
</feature>
<dbReference type="InterPro" id="IPR011063">
    <property type="entry name" value="TilS/TtcA_N"/>
</dbReference>
<dbReference type="GO" id="GO:0032267">
    <property type="term" value="F:tRNA(Ile)-lysidine synthase activity"/>
    <property type="evidence" value="ECO:0007669"/>
    <property type="project" value="UniProtKB-EC"/>
</dbReference>
<keyword evidence="12" id="KW-1185">Reference proteome</keyword>
<feature type="binding site" evidence="8">
    <location>
        <begin position="47"/>
        <end position="52"/>
    </location>
    <ligand>
        <name>ATP</name>
        <dbReference type="ChEBI" id="CHEBI:30616"/>
    </ligand>
</feature>
<evidence type="ECO:0000256" key="4">
    <source>
        <dbReference type="ARBA" id="ARBA00022694"/>
    </source>
</evidence>
<dbReference type="CDD" id="cd01992">
    <property type="entry name" value="TilS_N"/>
    <property type="match status" value="1"/>
</dbReference>
<evidence type="ECO:0000259" key="10">
    <source>
        <dbReference type="SMART" id="SM00977"/>
    </source>
</evidence>
<dbReference type="EC" id="6.3.4.19" evidence="8"/>
<gene>
    <name evidence="8 11" type="primary">tilS</name>
    <name evidence="11" type="ORF">QLT01_10310</name>
</gene>
<evidence type="ECO:0000256" key="6">
    <source>
        <dbReference type="ARBA" id="ARBA00022840"/>
    </source>
</evidence>
<keyword evidence="5 8" id="KW-0547">Nucleotide-binding</keyword>
<comment type="function">
    <text evidence="8">Ligates lysine onto the cytidine present at position 34 of the AUA codon-specific tRNA(Ile) that contains the anticodon CAU, in an ATP-dependent manner. Cytidine is converted to lysidine, thus changing the amino acid specificity of the tRNA from methionine to isoleucine.</text>
</comment>
<dbReference type="InterPro" id="IPR012795">
    <property type="entry name" value="tRNA_Ile_lys_synt_N"/>
</dbReference>
<keyword evidence="4 8" id="KW-0819">tRNA processing</keyword>
<dbReference type="PANTHER" id="PTHR43033:SF1">
    <property type="entry name" value="TRNA(ILE)-LYSIDINE SYNTHASE-RELATED"/>
    <property type="match status" value="1"/>
</dbReference>
<accession>A0ABT6UPZ6</accession>
<evidence type="ECO:0000256" key="3">
    <source>
        <dbReference type="ARBA" id="ARBA00022598"/>
    </source>
</evidence>
<dbReference type="HAMAP" id="MF_01161">
    <property type="entry name" value="tRNA_Ile_lys_synt"/>
    <property type="match status" value="1"/>
</dbReference>
<sequence>MSLSPSLDSLCLRVQPLSEMAESRALVAVREALEASDARRMVWIALSGGLDSVMLARLAARAVKDCPRRLRLVHVHHGLQAANDDFEQLARRLASRLGLPLSVRHLALAETALKSRGLEAAAREGRLAALSTCLVAGDSLWLAQHQDDQAETLLLNALRGSGGRGLAAMPPERALAVGEASPGRGLIAHERARLLRPLLGIPRHEIQTLARQQGLQAGHDWCEDPSNVDQQFDRNYLRHSVVPLLQARWPQAVASLARSAQQLQEEQSLLDELAAELLAKVQVSGAEREAQGHEQGQGQGLDQGRAHEMQLSLAELAGLSESRQRLVLRHLCQSRGWPVPPRGRLMSLQRLIATPPDSVAEVHWANAEYAVSVRAWRGQLWWQVSDTVIEQGVRHRQGDTGYARSGRQPGETPSSEWDSEARKAWRALGRDEQHVAFTSRQPGDVLRVAGRGRRDIKRLLQEADIPPWQRDQLRVARMHDGTIAGLWHPSRGWWLLASFTQ</sequence>
<dbReference type="Pfam" id="PF09179">
    <property type="entry name" value="TilS"/>
    <property type="match status" value="1"/>
</dbReference>
<dbReference type="Gene3D" id="1.20.59.20">
    <property type="match status" value="1"/>
</dbReference>
<dbReference type="Proteomes" id="UP001229025">
    <property type="component" value="Unassembled WGS sequence"/>
</dbReference>
<evidence type="ECO:0000256" key="5">
    <source>
        <dbReference type="ARBA" id="ARBA00022741"/>
    </source>
</evidence>
<keyword evidence="6 8" id="KW-0067">ATP-binding</keyword>
<comment type="similarity">
    <text evidence="8">Belongs to the tRNA(Ile)-lysidine synthase family.</text>
</comment>
<dbReference type="RefSeq" id="WP_284726893.1">
    <property type="nucleotide sequence ID" value="NZ_JASCSA010000007.1"/>
</dbReference>
<proteinExistence type="inferred from homology"/>
<organism evidence="11 12">
    <name type="scientific">Cobetia amphilecti</name>
    <dbReference type="NCBI Taxonomy" id="1055104"/>
    <lineage>
        <taxon>Bacteria</taxon>
        <taxon>Pseudomonadati</taxon>
        <taxon>Pseudomonadota</taxon>
        <taxon>Gammaproteobacteria</taxon>
        <taxon>Oceanospirillales</taxon>
        <taxon>Halomonadaceae</taxon>
        <taxon>Cobetia</taxon>
    </lineage>
</organism>
<evidence type="ECO:0000256" key="1">
    <source>
        <dbReference type="ARBA" id="ARBA00004496"/>
    </source>
</evidence>
<dbReference type="SUPFAM" id="SSF52402">
    <property type="entry name" value="Adenine nucleotide alpha hydrolases-like"/>
    <property type="match status" value="1"/>
</dbReference>
<dbReference type="SUPFAM" id="SSF56037">
    <property type="entry name" value="PheT/TilS domain"/>
    <property type="match status" value="1"/>
</dbReference>
<dbReference type="InterPro" id="IPR015262">
    <property type="entry name" value="tRNA_Ile_lys_synt_subst-bd"/>
</dbReference>
<name>A0ABT6UPZ6_9GAMM</name>
<comment type="catalytic activity">
    <reaction evidence="7 8">
        <text>cytidine(34) in tRNA(Ile2) + L-lysine + ATP = lysidine(34) in tRNA(Ile2) + AMP + diphosphate + H(+)</text>
        <dbReference type="Rhea" id="RHEA:43744"/>
        <dbReference type="Rhea" id="RHEA-COMP:10625"/>
        <dbReference type="Rhea" id="RHEA-COMP:10670"/>
        <dbReference type="ChEBI" id="CHEBI:15378"/>
        <dbReference type="ChEBI" id="CHEBI:30616"/>
        <dbReference type="ChEBI" id="CHEBI:32551"/>
        <dbReference type="ChEBI" id="CHEBI:33019"/>
        <dbReference type="ChEBI" id="CHEBI:82748"/>
        <dbReference type="ChEBI" id="CHEBI:83665"/>
        <dbReference type="ChEBI" id="CHEBI:456215"/>
        <dbReference type="EC" id="6.3.4.19"/>
    </reaction>
</comment>
<dbReference type="SUPFAM" id="SSF82829">
    <property type="entry name" value="MesJ substrate recognition domain-like"/>
    <property type="match status" value="1"/>
</dbReference>
<evidence type="ECO:0000256" key="7">
    <source>
        <dbReference type="ARBA" id="ARBA00048539"/>
    </source>
</evidence>
<protein>
    <recommendedName>
        <fullName evidence="8">tRNA(Ile)-lysidine synthase</fullName>
        <ecNumber evidence="8">6.3.4.19</ecNumber>
    </recommendedName>
    <alternativeName>
        <fullName evidence="8">tRNA(Ile)-2-lysyl-cytidine synthase</fullName>
    </alternativeName>
    <alternativeName>
        <fullName evidence="8">tRNA(Ile)-lysidine synthetase</fullName>
    </alternativeName>
</protein>
<evidence type="ECO:0000256" key="2">
    <source>
        <dbReference type="ARBA" id="ARBA00022490"/>
    </source>
</evidence>
<evidence type="ECO:0000256" key="9">
    <source>
        <dbReference type="SAM" id="MobiDB-lite"/>
    </source>
</evidence>
<comment type="domain">
    <text evidence="8">The N-terminal region contains the highly conserved SGGXDS motif, predicted to be a P-loop motif involved in ATP binding.</text>
</comment>
<feature type="domain" description="Lysidine-tRNA(Ile) synthetase C-terminal" evidence="10">
    <location>
        <begin position="435"/>
        <end position="497"/>
    </location>
</feature>
<dbReference type="Pfam" id="PF01171">
    <property type="entry name" value="ATP_bind_3"/>
    <property type="match status" value="1"/>
</dbReference>
<evidence type="ECO:0000256" key="8">
    <source>
        <dbReference type="HAMAP-Rule" id="MF_01161"/>
    </source>
</evidence>
<comment type="subcellular location">
    <subcellularLocation>
        <location evidence="1 8">Cytoplasm</location>
    </subcellularLocation>
</comment>
<dbReference type="SMART" id="SM00977">
    <property type="entry name" value="TilS_C"/>
    <property type="match status" value="1"/>
</dbReference>
<comment type="caution">
    <text evidence="11">The sequence shown here is derived from an EMBL/GenBank/DDBJ whole genome shotgun (WGS) entry which is preliminary data.</text>
</comment>
<dbReference type="NCBIfam" id="TIGR02433">
    <property type="entry name" value="lysidine_TilS_C"/>
    <property type="match status" value="1"/>
</dbReference>
<dbReference type="EMBL" id="JASCSA010000007">
    <property type="protein sequence ID" value="MDI5884746.1"/>
    <property type="molecule type" value="Genomic_DNA"/>
</dbReference>
<reference evidence="12" key="1">
    <citation type="submission" date="2023-07" db="EMBL/GenBank/DDBJ databases">
        <title>Genome-based characterization of strain KMM 296 and proposal for reclassification of Cobetia litoralis and Cobetia pacifica, and emended description of the species Cobetia amphilecti and Cobetia marina.</title>
        <authorList>
            <person name="Balabanova L."/>
            <person name="Nedashkovskaya O."/>
        </authorList>
    </citation>
    <scope>NUCLEOTIDE SEQUENCE [LARGE SCALE GENOMIC DNA]</scope>
    <source>
        <strain evidence="12">NRIC 0815</strain>
    </source>
</reference>
<feature type="region of interest" description="Disordered" evidence="9">
    <location>
        <begin position="394"/>
        <end position="418"/>
    </location>
</feature>
<dbReference type="PANTHER" id="PTHR43033">
    <property type="entry name" value="TRNA(ILE)-LYSIDINE SYNTHASE-RELATED"/>
    <property type="match status" value="1"/>
</dbReference>